<feature type="region of interest" description="Disordered" evidence="1">
    <location>
        <begin position="37"/>
        <end position="60"/>
    </location>
</feature>
<dbReference type="EMBL" id="VSRR010049172">
    <property type="protein sequence ID" value="MPC78715.1"/>
    <property type="molecule type" value="Genomic_DNA"/>
</dbReference>
<evidence type="ECO:0000313" key="2">
    <source>
        <dbReference type="EMBL" id="MPC78715.1"/>
    </source>
</evidence>
<evidence type="ECO:0000256" key="1">
    <source>
        <dbReference type="SAM" id="MobiDB-lite"/>
    </source>
</evidence>
<dbReference type="Proteomes" id="UP000324222">
    <property type="component" value="Unassembled WGS sequence"/>
</dbReference>
<feature type="compositionally biased region" description="Polar residues" evidence="1">
    <location>
        <begin position="1"/>
        <end position="12"/>
    </location>
</feature>
<gene>
    <name evidence="2" type="ORF">E2C01_073212</name>
</gene>
<reference evidence="2 3" key="1">
    <citation type="submission" date="2019-05" db="EMBL/GenBank/DDBJ databases">
        <title>Another draft genome of Portunus trituberculatus and its Hox gene families provides insights of decapod evolution.</title>
        <authorList>
            <person name="Jeong J.-H."/>
            <person name="Song I."/>
            <person name="Kim S."/>
            <person name="Choi T."/>
            <person name="Kim D."/>
            <person name="Ryu S."/>
            <person name="Kim W."/>
        </authorList>
    </citation>
    <scope>NUCLEOTIDE SEQUENCE [LARGE SCALE GENOMIC DNA]</scope>
    <source>
        <tissue evidence="2">Muscle</tissue>
    </source>
</reference>
<accession>A0A5B7I993</accession>
<organism evidence="2 3">
    <name type="scientific">Portunus trituberculatus</name>
    <name type="common">Swimming crab</name>
    <name type="synonym">Neptunus trituberculatus</name>
    <dbReference type="NCBI Taxonomy" id="210409"/>
    <lineage>
        <taxon>Eukaryota</taxon>
        <taxon>Metazoa</taxon>
        <taxon>Ecdysozoa</taxon>
        <taxon>Arthropoda</taxon>
        <taxon>Crustacea</taxon>
        <taxon>Multicrustacea</taxon>
        <taxon>Malacostraca</taxon>
        <taxon>Eumalacostraca</taxon>
        <taxon>Eucarida</taxon>
        <taxon>Decapoda</taxon>
        <taxon>Pleocyemata</taxon>
        <taxon>Brachyura</taxon>
        <taxon>Eubrachyura</taxon>
        <taxon>Portunoidea</taxon>
        <taxon>Portunidae</taxon>
        <taxon>Portuninae</taxon>
        <taxon>Portunus</taxon>
    </lineage>
</organism>
<name>A0A5B7I993_PORTR</name>
<protein>
    <submittedName>
        <fullName evidence="2">Uncharacterized protein</fullName>
    </submittedName>
</protein>
<proteinExistence type="predicted"/>
<comment type="caution">
    <text evidence="2">The sequence shown here is derived from an EMBL/GenBank/DDBJ whole genome shotgun (WGS) entry which is preliminary data.</text>
</comment>
<keyword evidence="3" id="KW-1185">Reference proteome</keyword>
<sequence>MDKTNTSSQTTCARVLRPGSPPRTAIVRGEVMGVGRAGCEPARGVTGAKARTRSRKMNEGSHSGYSIILAVLVVAGRRPSSPCAAGQAKKSRGRR</sequence>
<evidence type="ECO:0000313" key="3">
    <source>
        <dbReference type="Proteomes" id="UP000324222"/>
    </source>
</evidence>
<dbReference type="AlphaFoldDB" id="A0A5B7I993"/>
<feature type="region of interest" description="Disordered" evidence="1">
    <location>
        <begin position="1"/>
        <end position="25"/>
    </location>
</feature>